<dbReference type="GO" id="GO:0005886">
    <property type="term" value="C:plasma membrane"/>
    <property type="evidence" value="ECO:0007669"/>
    <property type="project" value="UniProtKB-SubCell"/>
</dbReference>
<dbReference type="PANTHER" id="PTHR36570">
    <property type="entry name" value="DISULFIDE BOND FORMATION PROTEIN B"/>
    <property type="match status" value="1"/>
</dbReference>
<dbReference type="EMBL" id="NMRN01000027">
    <property type="protein sequence ID" value="PAS92897.1"/>
    <property type="molecule type" value="Genomic_DNA"/>
</dbReference>
<reference evidence="8 9" key="2">
    <citation type="submission" date="2017-07" db="EMBL/GenBank/DDBJ databases">
        <title>Candidatus Dactylopiibacterium carminicum, a nitrogen-fixing symbiont of the cochineal insect Dactylopius coccus and Dactylopius opuntiae (Hemiptera: Coccoidea: Dactylopiidae).</title>
        <authorList>
            <person name="Vera A."/>
        </authorList>
    </citation>
    <scope>NUCLEOTIDE SEQUENCE [LARGE SCALE GENOMIC DNA]</scope>
    <source>
        <strain evidence="8 9">NFDCM</strain>
    </source>
</reference>
<dbReference type="Gene3D" id="1.20.1550.10">
    <property type="entry name" value="DsbB-like"/>
    <property type="match status" value="1"/>
</dbReference>
<organism evidence="8 9">
    <name type="scientific">Candidatus Dactylopiibacterium carminicum</name>
    <dbReference type="NCBI Taxonomy" id="857335"/>
    <lineage>
        <taxon>Bacteria</taxon>
        <taxon>Pseudomonadati</taxon>
        <taxon>Pseudomonadota</taxon>
        <taxon>Betaproteobacteria</taxon>
        <taxon>Rhodocyclales</taxon>
        <taxon>Rhodocyclaceae</taxon>
        <taxon>Candidatus Dactylopiibacterium</taxon>
    </lineage>
</organism>
<evidence type="ECO:0000256" key="2">
    <source>
        <dbReference type="ARBA" id="ARBA00022475"/>
    </source>
</evidence>
<dbReference type="AlphaFoldDB" id="A0A272ES16"/>
<dbReference type="GO" id="GO:0006457">
    <property type="term" value="P:protein folding"/>
    <property type="evidence" value="ECO:0007669"/>
    <property type="project" value="InterPro"/>
</dbReference>
<keyword evidence="10" id="KW-1185">Reference proteome</keyword>
<keyword evidence="4 6" id="KW-1133">Transmembrane helix</keyword>
<evidence type="ECO:0000256" key="5">
    <source>
        <dbReference type="ARBA" id="ARBA00023136"/>
    </source>
</evidence>
<accession>A0A272ES16</accession>
<reference evidence="7 10" key="1">
    <citation type="submission" date="2016-08" db="EMBL/GenBank/DDBJ databases">
        <title>Candidatus Dactylopiibacterium carminicum genome sequence.</title>
        <authorList>
            <person name="Ramirez-Puebla S.T."/>
            <person name="Ormeno-Orrillo E."/>
            <person name="Vera-Ponce De Leon A."/>
            <person name="Luis L."/>
            <person name="Sanchez-Flores A."/>
            <person name="Monica R."/>
            <person name="Martinez-Romero E."/>
        </authorList>
    </citation>
    <scope>NUCLEOTIDE SEQUENCE [LARGE SCALE GENOMIC DNA]</scope>
    <source>
        <strain evidence="7">END1</strain>
    </source>
</reference>
<evidence type="ECO:0000256" key="3">
    <source>
        <dbReference type="ARBA" id="ARBA00022692"/>
    </source>
</evidence>
<dbReference type="OrthoDB" id="9181938at2"/>
<dbReference type="Proteomes" id="UP000623509">
    <property type="component" value="Unassembled WGS sequence"/>
</dbReference>
<name>A0A272ES16_9RHOO</name>
<evidence type="ECO:0000313" key="10">
    <source>
        <dbReference type="Proteomes" id="UP000623509"/>
    </source>
</evidence>
<keyword evidence="2" id="KW-1003">Cell membrane</keyword>
<dbReference type="InterPro" id="IPR023380">
    <property type="entry name" value="DsbB-like_sf"/>
</dbReference>
<feature type="transmembrane region" description="Helical" evidence="6">
    <location>
        <begin position="142"/>
        <end position="160"/>
    </location>
</feature>
<keyword evidence="5 6" id="KW-0472">Membrane</keyword>
<dbReference type="EMBL" id="MDUX01000033">
    <property type="protein sequence ID" value="KAF7598921.1"/>
    <property type="molecule type" value="Genomic_DNA"/>
</dbReference>
<evidence type="ECO:0000313" key="7">
    <source>
        <dbReference type="EMBL" id="KAF7598921.1"/>
    </source>
</evidence>
<feature type="transmembrane region" description="Helical" evidence="6">
    <location>
        <begin position="42"/>
        <end position="62"/>
    </location>
</feature>
<evidence type="ECO:0000256" key="6">
    <source>
        <dbReference type="SAM" id="Phobius"/>
    </source>
</evidence>
<comment type="caution">
    <text evidence="8">The sequence shown here is derived from an EMBL/GenBank/DDBJ whole genome shotgun (WGS) entry which is preliminary data.</text>
</comment>
<evidence type="ECO:0000313" key="8">
    <source>
        <dbReference type="EMBL" id="PAS92897.1"/>
    </source>
</evidence>
<dbReference type="SUPFAM" id="SSF158442">
    <property type="entry name" value="DsbB-like"/>
    <property type="match status" value="1"/>
</dbReference>
<dbReference type="PANTHER" id="PTHR36570:SF3">
    <property type="entry name" value="DISULFIDE BOND FORMATION PROTEIN B"/>
    <property type="match status" value="1"/>
</dbReference>
<dbReference type="InterPro" id="IPR003752">
    <property type="entry name" value="DiS_bond_form_DsbB/BdbC"/>
</dbReference>
<keyword evidence="3 6" id="KW-0812">Transmembrane</keyword>
<protein>
    <submittedName>
        <fullName evidence="7">Disulfide bond formation protein B</fullName>
    </submittedName>
</protein>
<dbReference type="Proteomes" id="UP000216107">
    <property type="component" value="Unassembled WGS sequence"/>
</dbReference>
<evidence type="ECO:0000256" key="4">
    <source>
        <dbReference type="ARBA" id="ARBA00022989"/>
    </source>
</evidence>
<evidence type="ECO:0000313" key="9">
    <source>
        <dbReference type="Proteomes" id="UP000216107"/>
    </source>
</evidence>
<evidence type="ECO:0000256" key="1">
    <source>
        <dbReference type="ARBA" id="ARBA00004651"/>
    </source>
</evidence>
<dbReference type="RefSeq" id="WP_095524864.1">
    <property type="nucleotide sequence ID" value="NZ_MDUX01000033.1"/>
</dbReference>
<dbReference type="GO" id="GO:0015035">
    <property type="term" value="F:protein-disulfide reductase activity"/>
    <property type="evidence" value="ECO:0007669"/>
    <property type="project" value="InterPro"/>
</dbReference>
<comment type="subcellular location">
    <subcellularLocation>
        <location evidence="1">Cell membrane</location>
        <topology evidence="1">Multi-pass membrane protein</topology>
    </subcellularLocation>
</comment>
<dbReference type="InterPro" id="IPR050183">
    <property type="entry name" value="DsbB"/>
</dbReference>
<proteinExistence type="predicted"/>
<dbReference type="Pfam" id="PF02600">
    <property type="entry name" value="DsbB"/>
    <property type="match status" value="1"/>
</dbReference>
<sequence length="165" mass="17936">MINLLRNQRLVLLALAILCFGATGLAVLLGHVFELEACSMCWFQRIAFLLAGAGFLLAAAWPPGGILTRRFGEAGLLLALASSARQSYVIAFPESADTSCGAGLSYYAQIGAWDKFFRAGLMGGSDCAQDQPQFLGLYLPNWSLIAVLGVITLYVAWMIWRRRQA</sequence>
<gene>
    <name evidence="7" type="ORF">BGI27_10645</name>
    <name evidence="8" type="ORF">CGU29_09730</name>
</gene>